<dbReference type="Proteomes" id="UP001321804">
    <property type="component" value="Chromosome"/>
</dbReference>
<feature type="compositionally biased region" description="Polar residues" evidence="8">
    <location>
        <begin position="296"/>
        <end position="313"/>
    </location>
</feature>
<dbReference type="InterPro" id="IPR019933">
    <property type="entry name" value="DivIVA_domain"/>
</dbReference>
<evidence type="ECO:0000256" key="7">
    <source>
        <dbReference type="SAM" id="Coils"/>
    </source>
</evidence>
<feature type="compositionally biased region" description="Polar residues" evidence="8">
    <location>
        <begin position="217"/>
        <end position="249"/>
    </location>
</feature>
<dbReference type="GO" id="GO:0005737">
    <property type="term" value="C:cytoplasm"/>
    <property type="evidence" value="ECO:0007669"/>
    <property type="project" value="UniProtKB-SubCell"/>
</dbReference>
<keyword evidence="10" id="KW-1185">Reference proteome</keyword>
<dbReference type="AlphaFoldDB" id="A0AAU9D605"/>
<keyword evidence="3" id="KW-0963">Cytoplasm</keyword>
<dbReference type="GO" id="GO:0051301">
    <property type="term" value="P:cell division"/>
    <property type="evidence" value="ECO:0007669"/>
    <property type="project" value="UniProtKB-KW"/>
</dbReference>
<feature type="coiled-coil region" evidence="7">
    <location>
        <begin position="29"/>
        <end position="56"/>
    </location>
</feature>
<evidence type="ECO:0000256" key="2">
    <source>
        <dbReference type="ARBA" id="ARBA00009008"/>
    </source>
</evidence>
<evidence type="ECO:0000256" key="8">
    <source>
        <dbReference type="SAM" id="MobiDB-lite"/>
    </source>
</evidence>
<feature type="compositionally biased region" description="Polar residues" evidence="8">
    <location>
        <begin position="322"/>
        <end position="336"/>
    </location>
</feature>
<reference evidence="9 10" key="1">
    <citation type="journal article" date="2023" name="Microbiol. Spectr.">
        <title>Symbiosis of Carpenter Bees with Uncharacterized Lactic Acid Bacteria Showing NAD Auxotrophy.</title>
        <authorList>
            <person name="Kawasaki S."/>
            <person name="Ozawa K."/>
            <person name="Mori T."/>
            <person name="Yamamoto A."/>
            <person name="Ito M."/>
            <person name="Ohkuma M."/>
            <person name="Sakamoto M."/>
            <person name="Matsutani M."/>
        </authorList>
    </citation>
    <scope>NUCLEOTIDE SEQUENCE [LARGE SCALE GENOMIC DNA]</scope>
    <source>
        <strain evidence="9 10">KimC2</strain>
    </source>
</reference>
<feature type="region of interest" description="Disordered" evidence="8">
    <location>
        <begin position="194"/>
        <end position="357"/>
    </location>
</feature>
<dbReference type="NCBIfam" id="TIGR03544">
    <property type="entry name" value="DivI1A_domain"/>
    <property type="match status" value="1"/>
</dbReference>
<gene>
    <name evidence="9" type="ORF">KIMC2_07840</name>
</gene>
<evidence type="ECO:0000256" key="5">
    <source>
        <dbReference type="ARBA" id="ARBA00023054"/>
    </source>
</evidence>
<dbReference type="EMBL" id="AP026801">
    <property type="protein sequence ID" value="BDR56222.1"/>
    <property type="molecule type" value="Genomic_DNA"/>
</dbReference>
<evidence type="ECO:0000256" key="1">
    <source>
        <dbReference type="ARBA" id="ARBA00004496"/>
    </source>
</evidence>
<keyword evidence="6" id="KW-0131">Cell cycle</keyword>
<evidence type="ECO:0000313" key="10">
    <source>
        <dbReference type="Proteomes" id="UP001321804"/>
    </source>
</evidence>
<feature type="compositionally biased region" description="Low complexity" evidence="8">
    <location>
        <begin position="250"/>
        <end position="264"/>
    </location>
</feature>
<name>A0AAU9D605_9LACO</name>
<feature type="coiled-coil region" evidence="7">
    <location>
        <begin position="97"/>
        <end position="124"/>
    </location>
</feature>
<proteinExistence type="inferred from homology"/>
<organism evidence="9 10">
    <name type="scientific">Xylocopilactobacillus apis</name>
    <dbReference type="NCBI Taxonomy" id="2932183"/>
    <lineage>
        <taxon>Bacteria</taxon>
        <taxon>Bacillati</taxon>
        <taxon>Bacillota</taxon>
        <taxon>Bacilli</taxon>
        <taxon>Lactobacillales</taxon>
        <taxon>Lactobacillaceae</taxon>
        <taxon>Xylocopilactobacillus</taxon>
    </lineage>
</organism>
<dbReference type="InterPro" id="IPR007793">
    <property type="entry name" value="DivIVA_fam"/>
</dbReference>
<evidence type="ECO:0000256" key="6">
    <source>
        <dbReference type="ARBA" id="ARBA00023306"/>
    </source>
</evidence>
<evidence type="ECO:0000256" key="3">
    <source>
        <dbReference type="ARBA" id="ARBA00022490"/>
    </source>
</evidence>
<sequence>MVLTPEDIANKDFSRSVRGFSEKEVNDFLDEINDNYARTLDENDALKNQLSASQEKVKYFSGLQDALNKSILIAQQTADRVKKDAEKERDRIIYDAENDAKKIIKAATEKANQVQDEAIGQTQELSEKGKVVEEGLKKLHDQLVKSLKQQLEYVNDDNWLNLLQSHFSENFDDFQHYKSSEVYDDVTKSLLTENPDLKLGTDPTSVNDSESFDNFESDQQVNQFEQPQDTEDNVNGNQSIPINNDFSTAQYNQPQPDIQSQQQYGMNENSVAPNQNAQGNYEPDNSAGASFDPAFSNPNSQNYADPYSINQPSPEAGAYPLQQPNFNQVPDPSYPNNVGYPQNNEGNNQGQPNTQGS</sequence>
<dbReference type="KEGG" id="xak:KIMC2_07840"/>
<evidence type="ECO:0000256" key="4">
    <source>
        <dbReference type="ARBA" id="ARBA00022618"/>
    </source>
</evidence>
<dbReference type="Gene3D" id="6.10.250.660">
    <property type="match status" value="1"/>
</dbReference>
<keyword evidence="5 7" id="KW-0175">Coiled coil</keyword>
<feature type="compositionally biased region" description="Low complexity" evidence="8">
    <location>
        <begin position="339"/>
        <end position="357"/>
    </location>
</feature>
<feature type="compositionally biased region" description="Polar residues" evidence="8">
    <location>
        <begin position="265"/>
        <end position="279"/>
    </location>
</feature>
<evidence type="ECO:0008006" key="11">
    <source>
        <dbReference type="Google" id="ProtNLM"/>
    </source>
</evidence>
<dbReference type="Pfam" id="PF05103">
    <property type="entry name" value="DivIVA"/>
    <property type="match status" value="1"/>
</dbReference>
<keyword evidence="4" id="KW-0132">Cell division</keyword>
<comment type="similarity">
    <text evidence="2">Belongs to the DivIVA family.</text>
</comment>
<dbReference type="RefSeq" id="WP_317698107.1">
    <property type="nucleotide sequence ID" value="NZ_AP026801.1"/>
</dbReference>
<dbReference type="PANTHER" id="PTHR35794:SF2">
    <property type="entry name" value="CELL DIVISION PROTEIN DIVIVA"/>
    <property type="match status" value="1"/>
</dbReference>
<comment type="subcellular location">
    <subcellularLocation>
        <location evidence="1">Cytoplasm</location>
    </subcellularLocation>
</comment>
<evidence type="ECO:0000313" key="9">
    <source>
        <dbReference type="EMBL" id="BDR56222.1"/>
    </source>
</evidence>
<dbReference type="PANTHER" id="PTHR35794">
    <property type="entry name" value="CELL DIVISION PROTEIN DIVIVA"/>
    <property type="match status" value="1"/>
</dbReference>
<protein>
    <recommendedName>
        <fullName evidence="11">Cell division initiation protein</fullName>
    </recommendedName>
</protein>
<accession>A0AAU9D605</accession>